<dbReference type="Proteomes" id="UP001632038">
    <property type="component" value="Unassembled WGS sequence"/>
</dbReference>
<evidence type="ECO:0000313" key="2">
    <source>
        <dbReference type="Proteomes" id="UP001632038"/>
    </source>
</evidence>
<organism evidence="1 2">
    <name type="scientific">Castilleja foliolosa</name>
    <dbReference type="NCBI Taxonomy" id="1961234"/>
    <lineage>
        <taxon>Eukaryota</taxon>
        <taxon>Viridiplantae</taxon>
        <taxon>Streptophyta</taxon>
        <taxon>Embryophyta</taxon>
        <taxon>Tracheophyta</taxon>
        <taxon>Spermatophyta</taxon>
        <taxon>Magnoliopsida</taxon>
        <taxon>eudicotyledons</taxon>
        <taxon>Gunneridae</taxon>
        <taxon>Pentapetalae</taxon>
        <taxon>asterids</taxon>
        <taxon>lamiids</taxon>
        <taxon>Lamiales</taxon>
        <taxon>Orobanchaceae</taxon>
        <taxon>Pedicularideae</taxon>
        <taxon>Castillejinae</taxon>
        <taxon>Castilleja</taxon>
    </lineage>
</organism>
<reference evidence="2" key="1">
    <citation type="journal article" date="2024" name="IScience">
        <title>Strigolactones Initiate the Formation of Haustorium-like Structures in Castilleja.</title>
        <authorList>
            <person name="Buerger M."/>
            <person name="Peterson D."/>
            <person name="Chory J."/>
        </authorList>
    </citation>
    <scope>NUCLEOTIDE SEQUENCE [LARGE SCALE GENOMIC DNA]</scope>
</reference>
<dbReference type="EMBL" id="JAVIJP010000053">
    <property type="protein sequence ID" value="KAL3624651.1"/>
    <property type="molecule type" value="Genomic_DNA"/>
</dbReference>
<keyword evidence="2" id="KW-1185">Reference proteome</keyword>
<proteinExistence type="predicted"/>
<name>A0ABD3C4E4_9LAMI</name>
<protein>
    <submittedName>
        <fullName evidence="1">Uncharacterized protein</fullName>
    </submittedName>
</protein>
<accession>A0ABD3C4E4</accession>
<comment type="caution">
    <text evidence="1">The sequence shown here is derived from an EMBL/GenBank/DDBJ whole genome shotgun (WGS) entry which is preliminary data.</text>
</comment>
<sequence length="63" mass="6853">MRLKLGFLSHEFFEFNGESKMMLGVDDAGDGGADDWWRGVAAIGRFSARWRGGLADGDGVGCR</sequence>
<gene>
    <name evidence="1" type="ORF">CASFOL_031319</name>
</gene>
<evidence type="ECO:0000313" key="1">
    <source>
        <dbReference type="EMBL" id="KAL3624651.1"/>
    </source>
</evidence>
<dbReference type="AlphaFoldDB" id="A0ABD3C4E4"/>